<dbReference type="RefSeq" id="WP_140192512.1">
    <property type="nucleotide sequence ID" value="NZ_CP065915.1"/>
</dbReference>
<keyword evidence="1" id="KW-0812">Transmembrane</keyword>
<accession>A0A5C5GCX6</accession>
<evidence type="ECO:0000313" key="2">
    <source>
        <dbReference type="EMBL" id="TNY31831.1"/>
    </source>
</evidence>
<comment type="caution">
    <text evidence="2">The sequence shown here is derived from an EMBL/GenBank/DDBJ whole genome shotgun (WGS) entry which is preliminary data.</text>
</comment>
<name>A0A5C5GCX6_9RHOB</name>
<feature type="transmembrane region" description="Helical" evidence="1">
    <location>
        <begin position="47"/>
        <end position="69"/>
    </location>
</feature>
<reference evidence="2 3" key="1">
    <citation type="submission" date="2019-06" db="EMBL/GenBank/DDBJ databases">
        <title>Genome of new Rhodobacteraceae sp. SM1903.</title>
        <authorList>
            <person name="Ren X."/>
        </authorList>
    </citation>
    <scope>NUCLEOTIDE SEQUENCE [LARGE SCALE GENOMIC DNA]</scope>
    <source>
        <strain evidence="2 3">SM1903</strain>
    </source>
</reference>
<dbReference type="EMBL" id="VFFF01000001">
    <property type="protein sequence ID" value="TNY31831.1"/>
    <property type="molecule type" value="Genomic_DNA"/>
</dbReference>
<keyword evidence="1" id="KW-1133">Transmembrane helix</keyword>
<sequence length="70" mass="7360">MDWLIWIGAVISALGIAGIGVSIVMVARARRSTTDDAELRAKIQGILPLNLGALFLSVIGLMCVIVGIIL</sequence>
<evidence type="ECO:0000256" key="1">
    <source>
        <dbReference type="SAM" id="Phobius"/>
    </source>
</evidence>
<dbReference type="AlphaFoldDB" id="A0A5C5GCX6"/>
<proteinExistence type="predicted"/>
<gene>
    <name evidence="2" type="ORF">FHY64_00565</name>
</gene>
<organism evidence="2 3">
    <name type="scientific">Pelagovum pacificum</name>
    <dbReference type="NCBI Taxonomy" id="2588711"/>
    <lineage>
        <taxon>Bacteria</taxon>
        <taxon>Pseudomonadati</taxon>
        <taxon>Pseudomonadota</taxon>
        <taxon>Alphaproteobacteria</taxon>
        <taxon>Rhodobacterales</taxon>
        <taxon>Paracoccaceae</taxon>
        <taxon>Pelagovum</taxon>
    </lineage>
</organism>
<protein>
    <submittedName>
        <fullName evidence="2">Uncharacterized protein</fullName>
    </submittedName>
</protein>
<feature type="transmembrane region" description="Helical" evidence="1">
    <location>
        <begin position="6"/>
        <end position="27"/>
    </location>
</feature>
<keyword evidence="3" id="KW-1185">Reference proteome</keyword>
<dbReference type="Proteomes" id="UP000314011">
    <property type="component" value="Unassembled WGS sequence"/>
</dbReference>
<keyword evidence="1" id="KW-0472">Membrane</keyword>
<dbReference type="OrthoDB" id="7875737at2"/>
<evidence type="ECO:0000313" key="3">
    <source>
        <dbReference type="Proteomes" id="UP000314011"/>
    </source>
</evidence>